<sequence>MTMWKFVLVLMVCTCGYVGGKPESVDKCSWCVENAKCEDDNCVCPSPLIGNGYFYCYNPELFDVCQVCDDPVLTTQNNENVALSYFNTTYLVDEFRYGKKGFCRIRIIETREKVKGKNLPRCVRVRLDLKTFLGKQKCSLEFKVTATVDKKCNIQWKIESGFLKPGGEKKAIKLKLWKIIKDTDNKQHTLKLCDCQIQFKVGKGKVLQIDAECCKLKIGVKPVVRKFSFLKGGLYIRFPKIPPQNPPQTIPRNFPLCLRRGYQVSEVAARLGLSSTSRTMSFLAMTNVPGDLVSASPARTAMTDALHNCSTPELEALLNEVDFVYSSAPFIREISGETDGFENLMWMMKKAADWFCEGDELSCQSMLETIKSSANGLVLNPSKHPTLAAFVAKNCTT</sequence>
<keyword evidence="1" id="KW-0732">Signal</keyword>
<evidence type="ECO:0000256" key="1">
    <source>
        <dbReference type="SAM" id="SignalP"/>
    </source>
</evidence>
<dbReference type="AlphaFoldDB" id="A0AAE0Z091"/>
<feature type="chain" id="PRO_5042217471" evidence="1">
    <location>
        <begin position="21"/>
        <end position="397"/>
    </location>
</feature>
<reference evidence="2" key="1">
    <citation type="journal article" date="2023" name="G3 (Bethesda)">
        <title>A reference genome for the long-term kleptoplast-retaining sea slug Elysia crispata morphotype clarki.</title>
        <authorList>
            <person name="Eastman K.E."/>
            <person name="Pendleton A.L."/>
            <person name="Shaikh M.A."/>
            <person name="Suttiyut T."/>
            <person name="Ogas R."/>
            <person name="Tomko P."/>
            <person name="Gavelis G."/>
            <person name="Widhalm J.R."/>
            <person name="Wisecaver J.H."/>
        </authorList>
    </citation>
    <scope>NUCLEOTIDE SEQUENCE</scope>
    <source>
        <strain evidence="2">ECLA1</strain>
    </source>
</reference>
<protein>
    <submittedName>
        <fullName evidence="2">Uncharacterized protein</fullName>
    </submittedName>
</protein>
<feature type="signal peptide" evidence="1">
    <location>
        <begin position="1"/>
        <end position="20"/>
    </location>
</feature>
<name>A0AAE0Z091_9GAST</name>
<dbReference type="EMBL" id="JAWDGP010004984">
    <property type="protein sequence ID" value="KAK3760449.1"/>
    <property type="molecule type" value="Genomic_DNA"/>
</dbReference>
<proteinExistence type="predicted"/>
<accession>A0AAE0Z091</accession>
<evidence type="ECO:0000313" key="2">
    <source>
        <dbReference type="EMBL" id="KAK3760449.1"/>
    </source>
</evidence>
<organism evidence="2 3">
    <name type="scientific">Elysia crispata</name>
    <name type="common">lettuce slug</name>
    <dbReference type="NCBI Taxonomy" id="231223"/>
    <lineage>
        <taxon>Eukaryota</taxon>
        <taxon>Metazoa</taxon>
        <taxon>Spiralia</taxon>
        <taxon>Lophotrochozoa</taxon>
        <taxon>Mollusca</taxon>
        <taxon>Gastropoda</taxon>
        <taxon>Heterobranchia</taxon>
        <taxon>Euthyneura</taxon>
        <taxon>Panpulmonata</taxon>
        <taxon>Sacoglossa</taxon>
        <taxon>Placobranchoidea</taxon>
        <taxon>Plakobranchidae</taxon>
        <taxon>Elysia</taxon>
    </lineage>
</organism>
<comment type="caution">
    <text evidence="2">The sequence shown here is derived from an EMBL/GenBank/DDBJ whole genome shotgun (WGS) entry which is preliminary data.</text>
</comment>
<dbReference type="Proteomes" id="UP001283361">
    <property type="component" value="Unassembled WGS sequence"/>
</dbReference>
<keyword evidence="3" id="KW-1185">Reference proteome</keyword>
<gene>
    <name evidence="2" type="ORF">RRG08_065175</name>
</gene>
<evidence type="ECO:0000313" key="3">
    <source>
        <dbReference type="Proteomes" id="UP001283361"/>
    </source>
</evidence>